<dbReference type="EMBL" id="CM039432">
    <property type="protein sequence ID" value="KAI4333129.1"/>
    <property type="molecule type" value="Genomic_DNA"/>
</dbReference>
<reference evidence="1 2" key="1">
    <citation type="journal article" date="2022" name="DNA Res.">
        <title>Chromosomal-level genome assembly of the orchid tree Bauhinia variegata (Leguminosae; Cercidoideae) supports the allotetraploid origin hypothesis of Bauhinia.</title>
        <authorList>
            <person name="Zhong Y."/>
            <person name="Chen Y."/>
            <person name="Zheng D."/>
            <person name="Pang J."/>
            <person name="Liu Y."/>
            <person name="Luo S."/>
            <person name="Meng S."/>
            <person name="Qian L."/>
            <person name="Wei D."/>
            <person name="Dai S."/>
            <person name="Zhou R."/>
        </authorList>
    </citation>
    <scope>NUCLEOTIDE SEQUENCE [LARGE SCALE GENOMIC DNA]</scope>
    <source>
        <strain evidence="1">BV-YZ2020</strain>
    </source>
</reference>
<evidence type="ECO:0000313" key="2">
    <source>
        <dbReference type="Proteomes" id="UP000828941"/>
    </source>
</evidence>
<evidence type="ECO:0000313" key="1">
    <source>
        <dbReference type="EMBL" id="KAI4333129.1"/>
    </source>
</evidence>
<organism evidence="1 2">
    <name type="scientific">Bauhinia variegata</name>
    <name type="common">Purple orchid tree</name>
    <name type="synonym">Phanera variegata</name>
    <dbReference type="NCBI Taxonomy" id="167791"/>
    <lineage>
        <taxon>Eukaryota</taxon>
        <taxon>Viridiplantae</taxon>
        <taxon>Streptophyta</taxon>
        <taxon>Embryophyta</taxon>
        <taxon>Tracheophyta</taxon>
        <taxon>Spermatophyta</taxon>
        <taxon>Magnoliopsida</taxon>
        <taxon>eudicotyledons</taxon>
        <taxon>Gunneridae</taxon>
        <taxon>Pentapetalae</taxon>
        <taxon>rosids</taxon>
        <taxon>fabids</taxon>
        <taxon>Fabales</taxon>
        <taxon>Fabaceae</taxon>
        <taxon>Cercidoideae</taxon>
        <taxon>Cercideae</taxon>
        <taxon>Bauhiniinae</taxon>
        <taxon>Bauhinia</taxon>
    </lineage>
</organism>
<sequence length="239" mass="26524">MECQRMKEGYVLRGQSLLVEKSDIVVVTSLCVDYEPWAWNSAFILDPLNLGEEKTSVAGFAGLREGASFRACDVTNGQSTASTSRLNGHMNFSSCSGRMPQIAENGNESMESSCVDSRNLGNDNGSSKCFMPSFTSDFWKSSAFNGQKTASDNDEIMFSTSGALETQDSDFGFQNRVRRTRISERIQKLHDFFPKSDKQTSTADMLDLAVDYIKELQNQVKMLTETKAKCPCSSLKSRL</sequence>
<comment type="caution">
    <text evidence="1">The sequence shown here is derived from an EMBL/GenBank/DDBJ whole genome shotgun (WGS) entry which is preliminary data.</text>
</comment>
<accession>A0ACB9NBG5</accession>
<keyword evidence="2" id="KW-1185">Reference proteome</keyword>
<dbReference type="Proteomes" id="UP000828941">
    <property type="component" value="Chromosome 7"/>
</dbReference>
<proteinExistence type="predicted"/>
<protein>
    <submittedName>
        <fullName evidence="1">Uncharacterized protein</fullName>
    </submittedName>
</protein>
<name>A0ACB9NBG5_BAUVA</name>
<gene>
    <name evidence="1" type="ORF">L6164_017972</name>
</gene>